<feature type="region of interest" description="Disordered" evidence="1">
    <location>
        <begin position="159"/>
        <end position="185"/>
    </location>
</feature>
<dbReference type="OrthoDB" id="2289639at2759"/>
<gene>
    <name evidence="3" type="ORF">IWQ62_006044</name>
</gene>
<name>A0A9W8E453_9FUNG</name>
<keyword evidence="2" id="KW-0812">Transmembrane</keyword>
<feature type="non-terminal residue" evidence="3">
    <location>
        <position position="415"/>
    </location>
</feature>
<comment type="caution">
    <text evidence="3">The sequence shown here is derived from an EMBL/GenBank/DDBJ whole genome shotgun (WGS) entry which is preliminary data.</text>
</comment>
<keyword evidence="4" id="KW-1185">Reference proteome</keyword>
<feature type="transmembrane region" description="Helical" evidence="2">
    <location>
        <begin position="392"/>
        <end position="414"/>
    </location>
</feature>
<feature type="compositionally biased region" description="Polar residues" evidence="1">
    <location>
        <begin position="18"/>
        <end position="38"/>
    </location>
</feature>
<keyword evidence="2" id="KW-1133">Transmembrane helix</keyword>
<evidence type="ECO:0000256" key="2">
    <source>
        <dbReference type="SAM" id="Phobius"/>
    </source>
</evidence>
<evidence type="ECO:0000256" key="1">
    <source>
        <dbReference type="SAM" id="MobiDB-lite"/>
    </source>
</evidence>
<evidence type="ECO:0000313" key="4">
    <source>
        <dbReference type="Proteomes" id="UP001150925"/>
    </source>
</evidence>
<keyword evidence="2" id="KW-0472">Membrane</keyword>
<dbReference type="Proteomes" id="UP001150925">
    <property type="component" value="Unassembled WGS sequence"/>
</dbReference>
<feature type="compositionally biased region" description="Low complexity" evidence="1">
    <location>
        <begin position="1"/>
        <end position="17"/>
    </location>
</feature>
<protein>
    <submittedName>
        <fullName evidence="3">Uncharacterized protein</fullName>
    </submittedName>
</protein>
<reference evidence="3" key="1">
    <citation type="submission" date="2022-07" db="EMBL/GenBank/DDBJ databases">
        <title>Phylogenomic reconstructions and comparative analyses of Kickxellomycotina fungi.</title>
        <authorList>
            <person name="Reynolds N.K."/>
            <person name="Stajich J.E."/>
            <person name="Barry K."/>
            <person name="Grigoriev I.V."/>
            <person name="Crous P."/>
            <person name="Smith M.E."/>
        </authorList>
    </citation>
    <scope>NUCLEOTIDE SEQUENCE</scope>
    <source>
        <strain evidence="3">RSA 1196</strain>
    </source>
</reference>
<accession>A0A9W8E453</accession>
<dbReference type="EMBL" id="JANBPY010002934">
    <property type="protein sequence ID" value="KAJ1953230.1"/>
    <property type="molecule type" value="Genomic_DNA"/>
</dbReference>
<feature type="transmembrane region" description="Helical" evidence="2">
    <location>
        <begin position="363"/>
        <end position="385"/>
    </location>
</feature>
<feature type="region of interest" description="Disordered" evidence="1">
    <location>
        <begin position="1"/>
        <end position="129"/>
    </location>
</feature>
<evidence type="ECO:0000313" key="3">
    <source>
        <dbReference type="EMBL" id="KAJ1953230.1"/>
    </source>
</evidence>
<organism evidence="3 4">
    <name type="scientific">Dispira parvispora</name>
    <dbReference type="NCBI Taxonomy" id="1520584"/>
    <lineage>
        <taxon>Eukaryota</taxon>
        <taxon>Fungi</taxon>
        <taxon>Fungi incertae sedis</taxon>
        <taxon>Zoopagomycota</taxon>
        <taxon>Kickxellomycotina</taxon>
        <taxon>Dimargaritomycetes</taxon>
        <taxon>Dimargaritales</taxon>
        <taxon>Dimargaritaceae</taxon>
        <taxon>Dispira</taxon>
    </lineage>
</organism>
<feature type="compositionally biased region" description="Low complexity" evidence="1">
    <location>
        <begin position="58"/>
        <end position="67"/>
    </location>
</feature>
<dbReference type="AlphaFoldDB" id="A0A9W8E453"/>
<sequence>MLFSTSSNPPLVSSVSSGATTPTVTEHAESTSPTSQPSELRPTEDRPLYVVNEDTLESHPTWESPSSETEEQGGFSLDVEAVPSSERSPHVGMGSTRLSTSDAAPITIARSSSQVRRSNENGARPLSPVDSVSYSFTQSSIRHQSLALGNLELTEGSASSFSRPGHAGSAGVSHQPTFGLTPPVRSSGYGTLDPDHLIGNQGITTLAESAPNHLAGVRFPLTTVSHSLSRKGSLKSASPLAPTSNLRHPAQVGTEHDPLLSASHYTANQRWSCISDIPDISYTGSPTEGLEPDVDLEASLPSSSFGNNNAGCLDPEPHSFMKRLSSNMNYQESIPARPSSFHPWSGATSHPHLGTKPGRLPSWQMLVASFSYFPAVLLGTIFTLLDAISYGLIIFPVSLPVFESFGPTGLSMFLL</sequence>
<proteinExistence type="predicted"/>